<comment type="caution">
    <text evidence="4">The sequence shown here is derived from an EMBL/GenBank/DDBJ whole genome shotgun (WGS) entry which is preliminary data.</text>
</comment>
<keyword evidence="2" id="KW-0812">Transmembrane</keyword>
<name>A0A511JFX4_9CELL</name>
<gene>
    <name evidence="4" type="ORF">CTE05_04340</name>
</gene>
<evidence type="ECO:0000256" key="1">
    <source>
        <dbReference type="SAM" id="MobiDB-lite"/>
    </source>
</evidence>
<dbReference type="InterPro" id="IPR018391">
    <property type="entry name" value="PQQ_b-propeller_rpt"/>
</dbReference>
<proteinExistence type="predicted"/>
<evidence type="ECO:0000259" key="3">
    <source>
        <dbReference type="Pfam" id="PF13360"/>
    </source>
</evidence>
<dbReference type="Proteomes" id="UP000321049">
    <property type="component" value="Unassembled WGS sequence"/>
</dbReference>
<dbReference type="SMART" id="SM00564">
    <property type="entry name" value="PQQ"/>
    <property type="match status" value="4"/>
</dbReference>
<dbReference type="InterPro" id="IPR015943">
    <property type="entry name" value="WD40/YVTN_repeat-like_dom_sf"/>
</dbReference>
<keyword evidence="5" id="KW-1185">Reference proteome</keyword>
<dbReference type="PANTHER" id="PTHR34512:SF30">
    <property type="entry name" value="OUTER MEMBRANE PROTEIN ASSEMBLY FACTOR BAMB"/>
    <property type="match status" value="1"/>
</dbReference>
<reference evidence="4 5" key="1">
    <citation type="submission" date="2019-07" db="EMBL/GenBank/DDBJ databases">
        <title>Whole genome shotgun sequence of Cellulomonas terrae NBRC 100819.</title>
        <authorList>
            <person name="Hosoyama A."/>
            <person name="Uohara A."/>
            <person name="Ohji S."/>
            <person name="Ichikawa N."/>
        </authorList>
    </citation>
    <scope>NUCLEOTIDE SEQUENCE [LARGE SCALE GENOMIC DNA]</scope>
    <source>
        <strain evidence="4 5">NBRC 100819</strain>
    </source>
</reference>
<dbReference type="InterPro" id="IPR002372">
    <property type="entry name" value="PQQ_rpt_dom"/>
</dbReference>
<dbReference type="Pfam" id="PF13360">
    <property type="entry name" value="PQQ_2"/>
    <property type="match status" value="2"/>
</dbReference>
<feature type="transmembrane region" description="Helical" evidence="2">
    <location>
        <begin position="32"/>
        <end position="52"/>
    </location>
</feature>
<dbReference type="EMBL" id="BJWH01000001">
    <property type="protein sequence ID" value="GEL96887.1"/>
    <property type="molecule type" value="Genomic_DNA"/>
</dbReference>
<protein>
    <recommendedName>
        <fullName evidence="3">Pyrrolo-quinoline quinone repeat domain-containing protein</fullName>
    </recommendedName>
</protein>
<organism evidence="4 5">
    <name type="scientific">Cellulomonas terrae</name>
    <dbReference type="NCBI Taxonomy" id="311234"/>
    <lineage>
        <taxon>Bacteria</taxon>
        <taxon>Bacillati</taxon>
        <taxon>Actinomycetota</taxon>
        <taxon>Actinomycetes</taxon>
        <taxon>Micrococcales</taxon>
        <taxon>Cellulomonadaceae</taxon>
        <taxon>Cellulomonas</taxon>
    </lineage>
</organism>
<accession>A0A511JFX4</accession>
<dbReference type="PANTHER" id="PTHR34512">
    <property type="entry name" value="CELL SURFACE PROTEIN"/>
    <property type="match status" value="1"/>
</dbReference>
<evidence type="ECO:0000313" key="4">
    <source>
        <dbReference type="EMBL" id="GEL96887.1"/>
    </source>
</evidence>
<dbReference type="Gene3D" id="2.130.10.10">
    <property type="entry name" value="YVTN repeat-like/Quinoprotein amine dehydrogenase"/>
    <property type="match status" value="2"/>
</dbReference>
<feature type="domain" description="Pyrrolo-quinoline quinone repeat" evidence="3">
    <location>
        <begin position="116"/>
        <end position="289"/>
    </location>
</feature>
<dbReference type="OrthoDB" id="4820598at2"/>
<feature type="domain" description="Pyrrolo-quinoline quinone repeat" evidence="3">
    <location>
        <begin position="345"/>
        <end position="459"/>
    </location>
</feature>
<dbReference type="RefSeq" id="WP_146844447.1">
    <property type="nucleotide sequence ID" value="NZ_BJWH01000001.1"/>
</dbReference>
<sequence>MDRRVGTQEVELVEGAAEPSLPVAGTPRVRRWWFAGGVVALVLVLAGVQGMVDARERTAVTHLAAVPGALHPLGDELEVVRRLGEEETRSLASSIPVADHTWAGIRIGADGSQSFTATDLRSGQAVWSTPLLGPHAGRAAGRDKSSGGGCRPGAPEPSAAEATWAVCTVTDGYSTFSTATGEERVPATTTRVAVLDTGDGHLLADWAVAHDALIDVLPGLVLVGLRRDGDVEIVAHDARTGAQRWRHEDSPAGSASRPAASWSFVAAGDVVAYPDGAHLTVLSASGEVVRTDLPAPGREILVTDPATGLPALPARLGEDGDTTSTTTLLARDADPARDRVLAGRILSVTVDDGSVPGLVLSTRDKLYAWDEETGRARWDREVRAGYDALVVRGRVYVCDAGSVVALDGRTGETVWEAEAPSCFYSGLTTDGHSLLMTSITTGTTGPGGMTGYDFATGEVTRRFGLPAGIVQLAAHDGQLLGYSRTFEEVVLLE</sequence>
<keyword evidence="2" id="KW-0472">Membrane</keyword>
<dbReference type="AlphaFoldDB" id="A0A511JFX4"/>
<evidence type="ECO:0000313" key="5">
    <source>
        <dbReference type="Proteomes" id="UP000321049"/>
    </source>
</evidence>
<evidence type="ECO:0000256" key="2">
    <source>
        <dbReference type="SAM" id="Phobius"/>
    </source>
</evidence>
<dbReference type="InterPro" id="IPR011047">
    <property type="entry name" value="Quinoprotein_ADH-like_sf"/>
</dbReference>
<keyword evidence="2" id="KW-1133">Transmembrane helix</keyword>
<dbReference type="SUPFAM" id="SSF50998">
    <property type="entry name" value="Quinoprotein alcohol dehydrogenase-like"/>
    <property type="match status" value="1"/>
</dbReference>
<feature type="region of interest" description="Disordered" evidence="1">
    <location>
        <begin position="136"/>
        <end position="159"/>
    </location>
</feature>